<dbReference type="Proteomes" id="UP000055590">
    <property type="component" value="Chromosome"/>
</dbReference>
<feature type="compositionally biased region" description="Low complexity" evidence="1">
    <location>
        <begin position="243"/>
        <end position="255"/>
    </location>
</feature>
<evidence type="ECO:0000256" key="2">
    <source>
        <dbReference type="SAM" id="Phobius"/>
    </source>
</evidence>
<evidence type="ECO:0000313" key="4">
    <source>
        <dbReference type="Proteomes" id="UP000055590"/>
    </source>
</evidence>
<keyword evidence="2" id="KW-0472">Membrane</keyword>
<dbReference type="STRING" id="1391653.AKJ08_2308"/>
<feature type="transmembrane region" description="Helical" evidence="2">
    <location>
        <begin position="23"/>
        <end position="41"/>
    </location>
</feature>
<evidence type="ECO:0000313" key="3">
    <source>
        <dbReference type="EMBL" id="AKU91921.1"/>
    </source>
</evidence>
<proteinExistence type="predicted"/>
<gene>
    <name evidence="3" type="ORF">AKJ08_2308</name>
</gene>
<evidence type="ECO:0000256" key="1">
    <source>
        <dbReference type="SAM" id="MobiDB-lite"/>
    </source>
</evidence>
<keyword evidence="2" id="KW-1133">Transmembrane helix</keyword>
<organism evidence="3 4">
    <name type="scientific">Vulgatibacter incomptus</name>
    <dbReference type="NCBI Taxonomy" id="1391653"/>
    <lineage>
        <taxon>Bacteria</taxon>
        <taxon>Pseudomonadati</taxon>
        <taxon>Myxococcota</taxon>
        <taxon>Myxococcia</taxon>
        <taxon>Myxococcales</taxon>
        <taxon>Cystobacterineae</taxon>
        <taxon>Vulgatibacteraceae</taxon>
        <taxon>Vulgatibacter</taxon>
    </lineage>
</organism>
<keyword evidence="4" id="KW-1185">Reference proteome</keyword>
<keyword evidence="2" id="KW-0812">Transmembrane</keyword>
<sequence length="274" mass="29348">MSGETDEAKKHEGGGALARTKRLALLALIAGLAASTFFLLAERNRRFYFLATEGRRLVVSRGSWLPSWKTAYLPEDPNLAKAYAPIELPSWAAVPEKRFDERQDLDQALFDLLLDWAHRRLVSDDPGALREGGAYVERAALLPGISGDQVARLREVQAEVAFSDGRARLSESIAILQGVNEKLLLAAQVPTGRGREAARLLDRVIAATNTLGDVLARMQGRVEGSEPRGSLDDSGSAPAVTGEAQARSPSAAPAAEEPPRAAAEEDAAAMDGAR</sequence>
<protein>
    <submittedName>
        <fullName evidence="3">Uncharacterized protein</fullName>
    </submittedName>
</protein>
<dbReference type="AlphaFoldDB" id="A0A0K1PET0"/>
<feature type="region of interest" description="Disordered" evidence="1">
    <location>
        <begin position="221"/>
        <end position="274"/>
    </location>
</feature>
<name>A0A0K1PET0_9BACT</name>
<dbReference type="EMBL" id="CP012332">
    <property type="protein sequence ID" value="AKU91921.1"/>
    <property type="molecule type" value="Genomic_DNA"/>
</dbReference>
<reference evidence="3 4" key="1">
    <citation type="submission" date="2015-08" db="EMBL/GenBank/DDBJ databases">
        <authorList>
            <person name="Babu N.S."/>
            <person name="Beckwith C.J."/>
            <person name="Beseler K.G."/>
            <person name="Brison A."/>
            <person name="Carone J.V."/>
            <person name="Caskin T.P."/>
            <person name="Diamond M."/>
            <person name="Durham M.E."/>
            <person name="Foxe J.M."/>
            <person name="Go M."/>
            <person name="Henderson B.A."/>
            <person name="Jones I.B."/>
            <person name="McGettigan J.A."/>
            <person name="Micheletti S.J."/>
            <person name="Nasrallah M.E."/>
            <person name="Ortiz D."/>
            <person name="Piller C.R."/>
            <person name="Privatt S.R."/>
            <person name="Schneider S.L."/>
            <person name="Sharp S."/>
            <person name="Smith T.C."/>
            <person name="Stanton J.D."/>
            <person name="Ullery H.E."/>
            <person name="Wilson R.J."/>
            <person name="Serrano M.G."/>
            <person name="Buck G."/>
            <person name="Lee V."/>
            <person name="Wang Y."/>
            <person name="Carvalho R."/>
            <person name="Voegtly L."/>
            <person name="Shi R."/>
            <person name="Duckworth R."/>
            <person name="Johnson A."/>
            <person name="Loviza R."/>
            <person name="Walstead R."/>
            <person name="Shah Z."/>
            <person name="Kiflezghi M."/>
            <person name="Wade K."/>
            <person name="Ball S.L."/>
            <person name="Bradley K.W."/>
            <person name="Asai D.J."/>
            <person name="Bowman C.A."/>
            <person name="Russell D.A."/>
            <person name="Pope W.H."/>
            <person name="Jacobs-Sera D."/>
            <person name="Hendrix R.W."/>
            <person name="Hatfull G.F."/>
        </authorList>
    </citation>
    <scope>NUCLEOTIDE SEQUENCE [LARGE SCALE GENOMIC DNA]</scope>
    <source>
        <strain evidence="3 4">DSM 27710</strain>
    </source>
</reference>
<dbReference type="KEGG" id="vin:AKJ08_2308"/>
<dbReference type="RefSeq" id="WP_050726163.1">
    <property type="nucleotide sequence ID" value="NZ_CP012332.1"/>
</dbReference>
<accession>A0A0K1PET0</accession>